<accession>A0A7J8A905</accession>
<dbReference type="Proteomes" id="UP000558488">
    <property type="component" value="Unassembled WGS sequence"/>
</dbReference>
<protein>
    <submittedName>
        <fullName evidence="2">Uncharacterized protein</fullName>
    </submittedName>
</protein>
<name>A0A7J8A905_PIPKU</name>
<dbReference type="AlphaFoldDB" id="A0A7J8A905"/>
<keyword evidence="3" id="KW-1185">Reference proteome</keyword>
<feature type="region of interest" description="Disordered" evidence="1">
    <location>
        <begin position="86"/>
        <end position="107"/>
    </location>
</feature>
<comment type="caution">
    <text evidence="2">The sequence shown here is derived from an EMBL/GenBank/DDBJ whole genome shotgun (WGS) entry which is preliminary data.</text>
</comment>
<evidence type="ECO:0000256" key="1">
    <source>
        <dbReference type="SAM" id="MobiDB-lite"/>
    </source>
</evidence>
<feature type="compositionally biased region" description="Basic and acidic residues" evidence="1">
    <location>
        <begin position="86"/>
        <end position="100"/>
    </location>
</feature>
<dbReference type="EMBL" id="JACAGB010000002">
    <property type="protein sequence ID" value="KAF6382646.1"/>
    <property type="molecule type" value="Genomic_DNA"/>
</dbReference>
<sequence length="145" mass="16137">MAGSPGLGSYASRGHLEVLGYRTKELLPKSLPNFIQKQVASSGLKGWAWGSLKIELGQCITSSAKMTLPREWRKVMCIEVLKATADEAHSPSKPRAKQETRQGGWCKDSRHRNIARLRSKGGKDARRLRVAETGLAQWIERRPAD</sequence>
<evidence type="ECO:0000313" key="2">
    <source>
        <dbReference type="EMBL" id="KAF6382646.1"/>
    </source>
</evidence>
<gene>
    <name evidence="2" type="ORF">mPipKuh1_008998</name>
</gene>
<organism evidence="2 3">
    <name type="scientific">Pipistrellus kuhlii</name>
    <name type="common">Kuhl's pipistrelle</name>
    <dbReference type="NCBI Taxonomy" id="59472"/>
    <lineage>
        <taxon>Eukaryota</taxon>
        <taxon>Metazoa</taxon>
        <taxon>Chordata</taxon>
        <taxon>Craniata</taxon>
        <taxon>Vertebrata</taxon>
        <taxon>Euteleostomi</taxon>
        <taxon>Mammalia</taxon>
        <taxon>Eutheria</taxon>
        <taxon>Laurasiatheria</taxon>
        <taxon>Chiroptera</taxon>
        <taxon>Yangochiroptera</taxon>
        <taxon>Vespertilionidae</taxon>
        <taxon>Pipistrellus</taxon>
    </lineage>
</organism>
<proteinExistence type="predicted"/>
<evidence type="ECO:0000313" key="3">
    <source>
        <dbReference type="Proteomes" id="UP000558488"/>
    </source>
</evidence>
<reference evidence="2 3" key="1">
    <citation type="journal article" date="2020" name="Nature">
        <title>Six reference-quality genomes reveal evolution of bat adaptations.</title>
        <authorList>
            <person name="Jebb D."/>
            <person name="Huang Z."/>
            <person name="Pippel M."/>
            <person name="Hughes G.M."/>
            <person name="Lavrichenko K."/>
            <person name="Devanna P."/>
            <person name="Winkler S."/>
            <person name="Jermiin L.S."/>
            <person name="Skirmuntt E.C."/>
            <person name="Katzourakis A."/>
            <person name="Burkitt-Gray L."/>
            <person name="Ray D.A."/>
            <person name="Sullivan K.A.M."/>
            <person name="Roscito J.G."/>
            <person name="Kirilenko B.M."/>
            <person name="Davalos L.M."/>
            <person name="Corthals A.P."/>
            <person name="Power M.L."/>
            <person name="Jones G."/>
            <person name="Ransome R.D."/>
            <person name="Dechmann D.K.N."/>
            <person name="Locatelli A.G."/>
            <person name="Puechmaille S.J."/>
            <person name="Fedrigo O."/>
            <person name="Jarvis E.D."/>
            <person name="Hiller M."/>
            <person name="Vernes S.C."/>
            <person name="Myers E.W."/>
            <person name="Teeling E.C."/>
        </authorList>
    </citation>
    <scope>NUCLEOTIDE SEQUENCE [LARGE SCALE GENOMIC DNA]</scope>
    <source>
        <strain evidence="2">MPipKuh1</strain>
        <tissue evidence="2">Flight muscle</tissue>
    </source>
</reference>